<dbReference type="CDD" id="cd06433">
    <property type="entry name" value="GT_2_WfgS_like"/>
    <property type="match status" value="1"/>
</dbReference>
<protein>
    <submittedName>
        <fullName evidence="2">Glycosyltransferase</fullName>
    </submittedName>
</protein>
<sequence length="293" mass="33910">MTAFFPTITIVTPSYNQGAFIEETIVSVLDQQYPKLEYLIIDGGSTDESVEIIRRYSKYLSFWESTPDRGQSHAINKGFARSTGAILGWLNSDDLYMPGTLAQIHPILQEADLVFGNCWHLQEKQSETESLRSDVAEKMQRVSLVNEDYIIQPSTFWTRRAWGQTGPLREDLHFAFDWEWFLRAEQQKLKFQYVDDCLSVYRLHESHKTGTGGSARQQEILHIYEQYAPRLALLYGMLREEDLALRDFTTHWKAKVHTLLHGTSSRAALLKTLHPEKYEAYTEAEVEGCWCML</sequence>
<dbReference type="EMBL" id="PTRA01000001">
    <property type="protein sequence ID" value="PQA60732.1"/>
    <property type="molecule type" value="Genomic_DNA"/>
</dbReference>
<keyword evidence="2" id="KW-0808">Transferase</keyword>
<name>A0A2S7ISS6_9BACT</name>
<accession>A0A2S7ISS6</accession>
<dbReference type="Proteomes" id="UP000239590">
    <property type="component" value="Unassembled WGS sequence"/>
</dbReference>
<gene>
    <name evidence="2" type="ORF">C5O19_14295</name>
</gene>
<dbReference type="PANTHER" id="PTHR22916:SF65">
    <property type="entry name" value="SLR1065 PROTEIN"/>
    <property type="match status" value="1"/>
</dbReference>
<proteinExistence type="predicted"/>
<evidence type="ECO:0000313" key="3">
    <source>
        <dbReference type="Proteomes" id="UP000239590"/>
    </source>
</evidence>
<reference evidence="3" key="1">
    <citation type="submission" date="2018-02" db="EMBL/GenBank/DDBJ databases">
        <title>Genome sequencing of Solimonas sp. HR-BB.</title>
        <authorList>
            <person name="Lee Y."/>
            <person name="Jeon C.O."/>
        </authorList>
    </citation>
    <scope>NUCLEOTIDE SEQUENCE [LARGE SCALE GENOMIC DNA]</scope>
    <source>
        <strain evidence="3">HR-U</strain>
    </source>
</reference>
<keyword evidence="3" id="KW-1185">Reference proteome</keyword>
<dbReference type="InterPro" id="IPR001173">
    <property type="entry name" value="Glyco_trans_2-like"/>
</dbReference>
<evidence type="ECO:0000259" key="1">
    <source>
        <dbReference type="Pfam" id="PF00535"/>
    </source>
</evidence>
<organism evidence="2 3">
    <name type="scientific">Siphonobacter curvatus</name>
    <dbReference type="NCBI Taxonomy" id="2094562"/>
    <lineage>
        <taxon>Bacteria</taxon>
        <taxon>Pseudomonadati</taxon>
        <taxon>Bacteroidota</taxon>
        <taxon>Cytophagia</taxon>
        <taxon>Cytophagales</taxon>
        <taxon>Cytophagaceae</taxon>
        <taxon>Siphonobacter</taxon>
    </lineage>
</organism>
<dbReference type="InterPro" id="IPR029044">
    <property type="entry name" value="Nucleotide-diphossugar_trans"/>
</dbReference>
<dbReference type="Pfam" id="PF00535">
    <property type="entry name" value="Glycos_transf_2"/>
    <property type="match status" value="1"/>
</dbReference>
<dbReference type="SUPFAM" id="SSF53448">
    <property type="entry name" value="Nucleotide-diphospho-sugar transferases"/>
    <property type="match status" value="1"/>
</dbReference>
<dbReference type="GO" id="GO:0016758">
    <property type="term" value="F:hexosyltransferase activity"/>
    <property type="evidence" value="ECO:0007669"/>
    <property type="project" value="UniProtKB-ARBA"/>
</dbReference>
<comment type="caution">
    <text evidence="2">The sequence shown here is derived from an EMBL/GenBank/DDBJ whole genome shotgun (WGS) entry which is preliminary data.</text>
</comment>
<dbReference type="Gene3D" id="3.90.550.10">
    <property type="entry name" value="Spore Coat Polysaccharide Biosynthesis Protein SpsA, Chain A"/>
    <property type="match status" value="1"/>
</dbReference>
<dbReference type="RefSeq" id="WP_104713323.1">
    <property type="nucleotide sequence ID" value="NZ_PTRA01000001.1"/>
</dbReference>
<dbReference type="PANTHER" id="PTHR22916">
    <property type="entry name" value="GLYCOSYLTRANSFERASE"/>
    <property type="match status" value="1"/>
</dbReference>
<feature type="domain" description="Glycosyltransferase 2-like" evidence="1">
    <location>
        <begin position="9"/>
        <end position="160"/>
    </location>
</feature>
<evidence type="ECO:0000313" key="2">
    <source>
        <dbReference type="EMBL" id="PQA60732.1"/>
    </source>
</evidence>
<dbReference type="OrthoDB" id="9788101at2"/>
<dbReference type="AlphaFoldDB" id="A0A2S7ISS6"/>